<feature type="compositionally biased region" description="Basic and acidic residues" evidence="1">
    <location>
        <begin position="12"/>
        <end position="27"/>
    </location>
</feature>
<name>M0AI46_9EURY</name>
<protein>
    <recommendedName>
        <fullName evidence="5">SPW repeat-containing protein</fullName>
    </recommendedName>
</protein>
<sequence>MSAAYPMTRPTWDADEHEPSAKHDQRGRSGHCATARDVIVHNPNPNRRGRWLSASIVVLGAVAIIQAAAFDIVAGQLWNALLVGTALIATGAYNYAKRADAAFGSVGVATLTAILGLWLVASPFVIGPDTGTVAAANDFSAAMTAAVGLFVFVIGSYSAATARLRRGKADARETAVYDRRGQ</sequence>
<dbReference type="Proteomes" id="UP000011693">
    <property type="component" value="Unassembled WGS sequence"/>
</dbReference>
<keyword evidence="2" id="KW-0472">Membrane</keyword>
<feature type="transmembrane region" description="Helical" evidence="2">
    <location>
        <begin position="76"/>
        <end position="95"/>
    </location>
</feature>
<feature type="transmembrane region" description="Helical" evidence="2">
    <location>
        <begin position="102"/>
        <end position="121"/>
    </location>
</feature>
<proteinExistence type="predicted"/>
<accession>M0AI46</accession>
<dbReference type="PATRIC" id="fig|1227492.4.peg.2594"/>
<evidence type="ECO:0000313" key="3">
    <source>
        <dbReference type="EMBL" id="ELY97562.1"/>
    </source>
</evidence>
<gene>
    <name evidence="3" type="ORF">C482_13104</name>
</gene>
<dbReference type="STRING" id="1227492.C482_13104"/>
<feature type="region of interest" description="Disordered" evidence="1">
    <location>
        <begin position="1"/>
        <end position="30"/>
    </location>
</feature>
<evidence type="ECO:0008006" key="5">
    <source>
        <dbReference type="Google" id="ProtNLM"/>
    </source>
</evidence>
<dbReference type="EMBL" id="AOIN01000067">
    <property type="protein sequence ID" value="ELY97562.1"/>
    <property type="molecule type" value="Genomic_DNA"/>
</dbReference>
<evidence type="ECO:0000256" key="1">
    <source>
        <dbReference type="SAM" id="MobiDB-lite"/>
    </source>
</evidence>
<evidence type="ECO:0000313" key="4">
    <source>
        <dbReference type="Proteomes" id="UP000011693"/>
    </source>
</evidence>
<comment type="caution">
    <text evidence="3">The sequence shown here is derived from an EMBL/GenBank/DDBJ whole genome shotgun (WGS) entry which is preliminary data.</text>
</comment>
<reference evidence="3 4" key="1">
    <citation type="journal article" date="2014" name="PLoS Genet.">
        <title>Phylogenetically driven sequencing of extremely halophilic archaea reveals strategies for static and dynamic osmo-response.</title>
        <authorList>
            <person name="Becker E.A."/>
            <person name="Seitzer P.M."/>
            <person name="Tritt A."/>
            <person name="Larsen D."/>
            <person name="Krusor M."/>
            <person name="Yao A.I."/>
            <person name="Wu D."/>
            <person name="Madern D."/>
            <person name="Eisen J.A."/>
            <person name="Darling A.E."/>
            <person name="Facciotti M.T."/>
        </authorList>
    </citation>
    <scope>NUCLEOTIDE SEQUENCE [LARGE SCALE GENOMIC DNA]</scope>
    <source>
        <strain evidence="3 4">JCM 10990</strain>
    </source>
</reference>
<feature type="transmembrane region" description="Helical" evidence="2">
    <location>
        <begin position="51"/>
        <end position="70"/>
    </location>
</feature>
<organism evidence="3 4">
    <name type="scientific">Natrialba chahannaoensis JCM 10990</name>
    <dbReference type="NCBI Taxonomy" id="1227492"/>
    <lineage>
        <taxon>Archaea</taxon>
        <taxon>Methanobacteriati</taxon>
        <taxon>Methanobacteriota</taxon>
        <taxon>Stenosarchaea group</taxon>
        <taxon>Halobacteria</taxon>
        <taxon>Halobacteriales</taxon>
        <taxon>Natrialbaceae</taxon>
        <taxon>Natrialba</taxon>
    </lineage>
</organism>
<feature type="transmembrane region" description="Helical" evidence="2">
    <location>
        <begin position="141"/>
        <end position="160"/>
    </location>
</feature>
<keyword evidence="4" id="KW-1185">Reference proteome</keyword>
<keyword evidence="2" id="KW-0812">Transmembrane</keyword>
<dbReference type="AlphaFoldDB" id="M0AI46"/>
<keyword evidence="2" id="KW-1133">Transmembrane helix</keyword>
<evidence type="ECO:0000256" key="2">
    <source>
        <dbReference type="SAM" id="Phobius"/>
    </source>
</evidence>